<feature type="active site" description="Thioimidate intermediate" evidence="13 14">
    <location>
        <position position="300"/>
    </location>
</feature>
<feature type="binding site" evidence="13">
    <location>
        <position position="465"/>
    </location>
    <ligand>
        <name>K(+)</name>
        <dbReference type="ChEBI" id="CHEBI:29103"/>
        <note>ligand shared between two tetrameric partners</note>
    </ligand>
</feature>
<dbReference type="GO" id="GO:0006177">
    <property type="term" value="P:GMP biosynthetic process"/>
    <property type="evidence" value="ECO:0007669"/>
    <property type="project" value="UniProtKB-UniRule"/>
</dbReference>
<protein>
    <recommendedName>
        <fullName evidence="13 20">Inosine-5'-monophosphate dehydrogenase</fullName>
        <shortName evidence="13">IMP dehydrogenase</shortName>
        <shortName evidence="13">IMPD</shortName>
        <shortName evidence="13">IMPDH</shortName>
        <ecNumber evidence="13 20">1.1.1.205</ecNumber>
    </recommendedName>
</protein>
<evidence type="ECO:0000256" key="12">
    <source>
        <dbReference type="ARBA" id="ARBA00048028"/>
    </source>
</evidence>
<feature type="domain" description="CBS" evidence="21">
    <location>
        <begin position="152"/>
        <end position="209"/>
    </location>
</feature>
<dbReference type="SUPFAM" id="SSF54631">
    <property type="entry name" value="CBS-domain pair"/>
    <property type="match status" value="1"/>
</dbReference>
<dbReference type="InterPro" id="IPR000644">
    <property type="entry name" value="CBS_dom"/>
</dbReference>
<name>A0A0A8HB16_9BACT</name>
<comment type="activity regulation">
    <text evidence="13">Mycophenolic acid (MPA) is a non-competitive inhibitor that prevents formation of the closed enzyme conformation by binding to the same site as the amobile flap. In contrast, mizoribine monophosphate (MZP) is a competitive inhibitor that induces the closed conformation. MPA is a potent inhibitor of mammalian IMPDHs but a poor inhibitor of the bacterial enzymes. MZP is a more potent inhibitor of bacterial IMPDH.</text>
</comment>
<comment type="function">
    <text evidence="13">Catalyzes the conversion of inosine 5'-phosphate (IMP) to xanthosine 5'-phosphate (XMP), the first committed and rate-limiting step in the de novo synthesis of guanine nucleotides, and therefore plays an important role in the regulation of cell growth.</text>
</comment>
<evidence type="ECO:0000256" key="16">
    <source>
        <dbReference type="PIRSR" id="PIRSR000130-3"/>
    </source>
</evidence>
<evidence type="ECO:0000256" key="9">
    <source>
        <dbReference type="ARBA" id="ARBA00023002"/>
    </source>
</evidence>
<evidence type="ECO:0000256" key="4">
    <source>
        <dbReference type="ARBA" id="ARBA00022723"/>
    </source>
</evidence>
<sequence>MKIIKRALTFEDVLLVPQYSEVLPKEVDIKTRLTKNITLNMPLISAAMDTVTEHRAAIMMARLGGIGVIHKNMDIASQVREIKRVKKSESGVIMDPIYTGAKASVKEALELMAEYRISGVPVVDENKTLIGILTNRDLRFETNFDNLVENVMTKMPLITAKKGSTLDDAERIFSTNKVEKLPIVDENNHLEGLITIKDLKKRREYPNSNKDAYGRLRVAAAVGVGQLDRVKALVEAEVDVIVMDSAHGHSKGIIDTLKAIKAEFNVDVIVGNVASAKAVKDLCEAGADAVKIGIGPGSICTTRIVSGVGVPQISAIDECAIEASRYGVPVIADGGIKYSGDIAKAIAAGASSVMIGSLLAGTDESPGELFTYQGRQYKSYRGMGSLGAMQKGSSDRYFQEGTAQDKLVPEGIEGRVPYVGSIKSVVHQLLGGLRSSMGYVGAVDIKAFQERAEFVEITAAGLKESHVHDVTITAEAPNYKVSN</sequence>
<comment type="catalytic activity">
    <reaction evidence="12 13 20">
        <text>IMP + NAD(+) + H2O = XMP + NADH + H(+)</text>
        <dbReference type="Rhea" id="RHEA:11708"/>
        <dbReference type="ChEBI" id="CHEBI:15377"/>
        <dbReference type="ChEBI" id="CHEBI:15378"/>
        <dbReference type="ChEBI" id="CHEBI:57464"/>
        <dbReference type="ChEBI" id="CHEBI:57540"/>
        <dbReference type="ChEBI" id="CHEBI:57945"/>
        <dbReference type="ChEBI" id="CHEBI:58053"/>
        <dbReference type="EC" id="1.1.1.205"/>
    </reaction>
</comment>
<evidence type="ECO:0000256" key="1">
    <source>
        <dbReference type="ARBA" id="ARBA00001958"/>
    </source>
</evidence>
<dbReference type="HOGENOM" id="CLU_022552_2_1_7"/>
<feature type="binding site" evidence="13 15">
    <location>
        <begin position="333"/>
        <end position="335"/>
    </location>
    <ligand>
        <name>IMP</name>
        <dbReference type="ChEBI" id="CHEBI:58053"/>
    </ligand>
</feature>
<dbReference type="PIRSF" id="PIRSF000130">
    <property type="entry name" value="IMPDH"/>
    <property type="match status" value="1"/>
</dbReference>
<evidence type="ECO:0000256" key="20">
    <source>
        <dbReference type="RuleBase" id="RU003928"/>
    </source>
</evidence>
<dbReference type="Proteomes" id="UP000031135">
    <property type="component" value="Chromosome"/>
</dbReference>
<evidence type="ECO:0000313" key="23">
    <source>
        <dbReference type="Proteomes" id="UP000031135"/>
    </source>
</evidence>
<dbReference type="RefSeq" id="WP_039664348.1">
    <property type="nucleotide sequence ID" value="NZ_CP007772.1"/>
</dbReference>
<comment type="pathway">
    <text evidence="13 20">Purine metabolism; XMP biosynthesis via de novo pathway; XMP from IMP: step 1/1.</text>
</comment>
<comment type="caution">
    <text evidence="13">Lacks conserved residue(s) required for the propagation of feature annotation.</text>
</comment>
<feature type="active site" description="Proton acceptor" evidence="13 14">
    <location>
        <position position="396"/>
    </location>
</feature>
<evidence type="ECO:0000313" key="22">
    <source>
        <dbReference type="EMBL" id="AJC91162.1"/>
    </source>
</evidence>
<dbReference type="HAMAP" id="MF_01964">
    <property type="entry name" value="IMPDH"/>
    <property type="match status" value="1"/>
</dbReference>
<feature type="binding site" description="in other chain" evidence="13 17">
    <location>
        <position position="297"/>
    </location>
    <ligand>
        <name>K(+)</name>
        <dbReference type="ChEBI" id="CHEBI:29103"/>
        <note>ligand shared between two tetrameric partners</note>
    </ligand>
</feature>
<proteinExistence type="inferred from homology"/>
<feature type="binding site" evidence="13 16">
    <location>
        <begin position="293"/>
        <end position="295"/>
    </location>
    <ligand>
        <name>NAD(+)</name>
        <dbReference type="ChEBI" id="CHEBI:57540"/>
    </ligand>
</feature>
<evidence type="ECO:0000256" key="14">
    <source>
        <dbReference type="PIRSR" id="PIRSR000130-1"/>
    </source>
</evidence>
<feature type="binding site" evidence="13 15">
    <location>
        <position position="410"/>
    </location>
    <ligand>
        <name>IMP</name>
        <dbReference type="ChEBI" id="CHEBI:58053"/>
    </ligand>
</feature>
<evidence type="ECO:0000256" key="13">
    <source>
        <dbReference type="HAMAP-Rule" id="MF_01964"/>
    </source>
</evidence>
<dbReference type="PROSITE" id="PS51371">
    <property type="entry name" value="CBS"/>
    <property type="match status" value="2"/>
</dbReference>
<dbReference type="OrthoDB" id="9805398at2"/>
<dbReference type="InterPro" id="IPR005990">
    <property type="entry name" value="IMP_DH"/>
</dbReference>
<dbReference type="NCBIfam" id="TIGR01302">
    <property type="entry name" value="IMP_dehydrog"/>
    <property type="match status" value="1"/>
</dbReference>
<dbReference type="CDD" id="cd04601">
    <property type="entry name" value="CBS_pair_IMPDH"/>
    <property type="match status" value="1"/>
</dbReference>
<evidence type="ECO:0000256" key="17">
    <source>
        <dbReference type="PIRSR" id="PIRSR000130-4"/>
    </source>
</evidence>
<comment type="cofactor">
    <cofactor evidence="1 13">
        <name>K(+)</name>
        <dbReference type="ChEBI" id="CHEBI:29103"/>
    </cofactor>
</comment>
<dbReference type="AlphaFoldDB" id="A0A0A8HB16"/>
<comment type="similarity">
    <text evidence="2 13 19">Belongs to the IMPDH/GMPR family.</text>
</comment>
<dbReference type="GO" id="GO:0000166">
    <property type="term" value="F:nucleotide binding"/>
    <property type="evidence" value="ECO:0007669"/>
    <property type="project" value="UniProtKB-UniRule"/>
</dbReference>
<gene>
    <name evidence="13 22" type="primary">guaB</name>
    <name evidence="22" type="ORF">CSUB8521_1333</name>
</gene>
<reference evidence="22 23" key="1">
    <citation type="journal article" date="2014" name="Genome Biol. Evol.">
        <title>Comparative Genomics of the Campylobacter lari Group.</title>
        <authorList>
            <person name="Miller W.G."/>
            <person name="Yee E."/>
            <person name="Chapman M.H."/>
            <person name="Smith T.P."/>
            <person name="Bono J.L."/>
            <person name="Huynh S."/>
            <person name="Parker C.T."/>
            <person name="Vandamme P."/>
            <person name="Luong K."/>
            <person name="Korlach J."/>
        </authorList>
    </citation>
    <scope>NUCLEOTIDE SEQUENCE [LARGE SCALE GENOMIC DNA]</scope>
    <source>
        <strain evidence="22 23">LMG 24374</strain>
    </source>
</reference>
<evidence type="ECO:0000259" key="21">
    <source>
        <dbReference type="PROSITE" id="PS51371"/>
    </source>
</evidence>
<dbReference type="SMART" id="SM01240">
    <property type="entry name" value="IMPDH"/>
    <property type="match status" value="1"/>
</dbReference>
<feature type="binding site" evidence="13">
    <location>
        <position position="466"/>
    </location>
    <ligand>
        <name>K(+)</name>
        <dbReference type="ChEBI" id="CHEBI:29103"/>
        <note>ligand shared between two tetrameric partners</note>
    </ligand>
</feature>
<dbReference type="SUPFAM" id="SSF51412">
    <property type="entry name" value="Inosine monophosphate dehydrogenase (IMPDH)"/>
    <property type="match status" value="1"/>
</dbReference>
<keyword evidence="5" id="KW-0677">Repeat</keyword>
<keyword evidence="8 13" id="KW-0630">Potassium</keyword>
<dbReference type="InterPro" id="IPR013785">
    <property type="entry name" value="Aldolase_TIM"/>
</dbReference>
<feature type="domain" description="CBS" evidence="21">
    <location>
        <begin position="92"/>
        <end position="149"/>
    </location>
</feature>
<evidence type="ECO:0000256" key="11">
    <source>
        <dbReference type="ARBA" id="ARBA00023122"/>
    </source>
</evidence>
<feature type="binding site" evidence="16">
    <location>
        <begin position="244"/>
        <end position="246"/>
    </location>
    <ligand>
        <name>NAD(+)</name>
        <dbReference type="ChEBI" id="CHEBI:57540"/>
    </ligand>
</feature>
<keyword evidence="11 18" id="KW-0129">CBS domain</keyword>
<dbReference type="EMBL" id="CP007772">
    <property type="protein sequence ID" value="AJC91162.1"/>
    <property type="molecule type" value="Genomic_DNA"/>
</dbReference>
<keyword evidence="10 13" id="KW-0520">NAD</keyword>
<dbReference type="GO" id="GO:0046872">
    <property type="term" value="F:metal ion binding"/>
    <property type="evidence" value="ECO:0007669"/>
    <property type="project" value="UniProtKB-UniRule"/>
</dbReference>
<evidence type="ECO:0000256" key="2">
    <source>
        <dbReference type="ARBA" id="ARBA00005502"/>
    </source>
</evidence>
<dbReference type="GO" id="GO:0006183">
    <property type="term" value="P:GTP biosynthetic process"/>
    <property type="evidence" value="ECO:0007669"/>
    <property type="project" value="TreeGrafter"/>
</dbReference>
<organism evidence="22 23">
    <name type="scientific">Campylobacter subantarcticus LMG 24374</name>
    <dbReference type="NCBI Taxonomy" id="1388751"/>
    <lineage>
        <taxon>Bacteria</taxon>
        <taxon>Pseudomonadati</taxon>
        <taxon>Campylobacterota</taxon>
        <taxon>Epsilonproteobacteria</taxon>
        <taxon>Campylobacterales</taxon>
        <taxon>Campylobacteraceae</taxon>
        <taxon>Campylobacter</taxon>
    </lineage>
</organism>
<keyword evidence="4 13" id="KW-0479">Metal-binding</keyword>
<dbReference type="InterPro" id="IPR001093">
    <property type="entry name" value="IMP_DH_GMPRt"/>
</dbReference>
<dbReference type="EC" id="1.1.1.205" evidence="13 20"/>
<feature type="binding site" evidence="13 15">
    <location>
        <begin position="356"/>
        <end position="357"/>
    </location>
    <ligand>
        <name>IMP</name>
        <dbReference type="ChEBI" id="CHEBI:58053"/>
    </ligand>
</feature>
<feature type="binding site" evidence="13 15">
    <location>
        <begin position="380"/>
        <end position="384"/>
    </location>
    <ligand>
        <name>IMP</name>
        <dbReference type="ChEBI" id="CHEBI:58053"/>
    </ligand>
</feature>
<dbReference type="PANTHER" id="PTHR11911:SF111">
    <property type="entry name" value="INOSINE-5'-MONOPHOSPHATE DEHYDROGENASE"/>
    <property type="match status" value="1"/>
</dbReference>
<dbReference type="SMART" id="SM00116">
    <property type="entry name" value="CBS"/>
    <property type="match status" value="2"/>
</dbReference>
<dbReference type="Pfam" id="PF00478">
    <property type="entry name" value="IMPDH"/>
    <property type="match status" value="1"/>
</dbReference>
<dbReference type="FunFam" id="3.20.20.70:FF:000003">
    <property type="entry name" value="GMP reductase"/>
    <property type="match status" value="1"/>
</dbReference>
<keyword evidence="9 13" id="KW-0560">Oxidoreductase</keyword>
<accession>A0A0A8HB16</accession>
<evidence type="ECO:0000256" key="19">
    <source>
        <dbReference type="RuleBase" id="RU003927"/>
    </source>
</evidence>
<feature type="binding site" evidence="13">
    <location>
        <position position="244"/>
    </location>
    <ligand>
        <name>NAD(+)</name>
        <dbReference type="ChEBI" id="CHEBI:57540"/>
    </ligand>
</feature>
<dbReference type="InterPro" id="IPR015875">
    <property type="entry name" value="IMP_DH/GMP_Rdtase_CS"/>
</dbReference>
<dbReference type="InterPro" id="IPR046342">
    <property type="entry name" value="CBS_dom_sf"/>
</dbReference>
<evidence type="ECO:0000256" key="8">
    <source>
        <dbReference type="ARBA" id="ARBA00022958"/>
    </source>
</evidence>
<dbReference type="Gene3D" id="3.20.20.70">
    <property type="entry name" value="Aldolase class I"/>
    <property type="match status" value="1"/>
</dbReference>
<feature type="binding site" evidence="13">
    <location>
        <position position="464"/>
    </location>
    <ligand>
        <name>K(+)</name>
        <dbReference type="ChEBI" id="CHEBI:29103"/>
        <note>ligand shared between two tetrameric partners</note>
    </ligand>
</feature>
<dbReference type="CDD" id="cd00381">
    <property type="entry name" value="IMPDH"/>
    <property type="match status" value="1"/>
</dbReference>
<evidence type="ECO:0000256" key="6">
    <source>
        <dbReference type="ARBA" id="ARBA00022749"/>
    </source>
</evidence>
<evidence type="ECO:0000256" key="10">
    <source>
        <dbReference type="ARBA" id="ARBA00023027"/>
    </source>
</evidence>
<dbReference type="PROSITE" id="PS00487">
    <property type="entry name" value="IMP_DH_GMP_RED"/>
    <property type="match status" value="1"/>
</dbReference>
<keyword evidence="7 13" id="KW-0658">Purine biosynthesis</keyword>
<feature type="binding site" description="in other chain" evidence="13 17">
    <location>
        <position position="300"/>
    </location>
    <ligand>
        <name>K(+)</name>
        <dbReference type="ChEBI" id="CHEBI:29103"/>
        <note>ligand shared between two tetrameric partners</note>
    </ligand>
</feature>
<feature type="binding site" evidence="13 15">
    <location>
        <position position="298"/>
    </location>
    <ligand>
        <name>IMP</name>
        <dbReference type="ChEBI" id="CHEBI:58053"/>
    </ligand>
</feature>
<evidence type="ECO:0000256" key="3">
    <source>
        <dbReference type="ARBA" id="ARBA00011881"/>
    </source>
</evidence>
<comment type="subunit">
    <text evidence="3 13">Homotetramer.</text>
</comment>
<feature type="binding site" description="in other chain" evidence="13 17">
    <location>
        <position position="295"/>
    </location>
    <ligand>
        <name>K(+)</name>
        <dbReference type="ChEBI" id="CHEBI:29103"/>
        <note>ligand shared between two tetrameric partners</note>
    </ligand>
</feature>
<evidence type="ECO:0000256" key="7">
    <source>
        <dbReference type="ARBA" id="ARBA00022755"/>
    </source>
</evidence>
<dbReference type="Pfam" id="PF00571">
    <property type="entry name" value="CBS"/>
    <property type="match status" value="2"/>
</dbReference>
<evidence type="ECO:0000256" key="5">
    <source>
        <dbReference type="ARBA" id="ARBA00022737"/>
    </source>
</evidence>
<dbReference type="KEGG" id="csm:CSUB8521_1333"/>
<dbReference type="UniPathway" id="UPA00601">
    <property type="reaction ID" value="UER00295"/>
</dbReference>
<dbReference type="PANTHER" id="PTHR11911">
    <property type="entry name" value="INOSINE-5-MONOPHOSPHATE DEHYDROGENASE RELATED"/>
    <property type="match status" value="1"/>
</dbReference>
<evidence type="ECO:0000256" key="18">
    <source>
        <dbReference type="PROSITE-ProRule" id="PRU00703"/>
    </source>
</evidence>
<dbReference type="GO" id="GO:0003938">
    <property type="term" value="F:IMP dehydrogenase activity"/>
    <property type="evidence" value="ECO:0007669"/>
    <property type="project" value="UniProtKB-UniRule"/>
</dbReference>
<keyword evidence="6 13" id="KW-0332">GMP biosynthesis</keyword>
<evidence type="ECO:0000256" key="15">
    <source>
        <dbReference type="PIRSR" id="PIRSR000130-2"/>
    </source>
</evidence>